<dbReference type="InterPro" id="IPR018660">
    <property type="entry name" value="MliC"/>
</dbReference>
<dbReference type="InterPro" id="IPR036328">
    <property type="entry name" value="MliC_sf"/>
</dbReference>
<sequence>MKKSEPERREILMQKAIWSWHAAVAGSVLSVMVMAMDAKAQDQVPPPQSSLHIPLAPAVSVQEQKTFYRCKGARDLRQKLPKGDFLVTYLNAGATSLAVLPVEGQTLVFTNVISGSGAKYVADRFVWWSKGTEAFFSEDRKDVTAQLLCKEVAPPHTGTDEPVR</sequence>
<evidence type="ECO:0000256" key="2">
    <source>
        <dbReference type="ARBA" id="ARBA00023136"/>
    </source>
</evidence>
<name>A0A094YVZ6_9PROT</name>
<keyword evidence="4" id="KW-0449">Lipoprotein</keyword>
<evidence type="ECO:0000256" key="3">
    <source>
        <dbReference type="ARBA" id="ARBA00023139"/>
    </source>
</evidence>
<dbReference type="EMBL" id="JOKM01000028">
    <property type="protein sequence ID" value="KGB24809.1"/>
    <property type="molecule type" value="Genomic_DNA"/>
</dbReference>
<gene>
    <name evidence="6" type="ORF">AtDm6_0995</name>
</gene>
<dbReference type="SUPFAM" id="SSF141488">
    <property type="entry name" value="YdhA-like"/>
    <property type="match status" value="1"/>
</dbReference>
<dbReference type="Gene3D" id="2.40.128.200">
    <property type="match status" value="1"/>
</dbReference>
<evidence type="ECO:0000259" key="5">
    <source>
        <dbReference type="Pfam" id="PF09864"/>
    </source>
</evidence>
<evidence type="ECO:0000313" key="6">
    <source>
        <dbReference type="EMBL" id="KGB24809.1"/>
    </source>
</evidence>
<dbReference type="Proteomes" id="UP000029448">
    <property type="component" value="Unassembled WGS sequence"/>
</dbReference>
<keyword evidence="3" id="KW-0564">Palmitate</keyword>
<keyword evidence="1" id="KW-0732">Signal</keyword>
<feature type="domain" description="C-type lysozyme inhibitor" evidence="5">
    <location>
        <begin position="85"/>
        <end position="142"/>
    </location>
</feature>
<evidence type="ECO:0000313" key="7">
    <source>
        <dbReference type="Proteomes" id="UP000029448"/>
    </source>
</evidence>
<keyword evidence="7" id="KW-1185">Reference proteome</keyword>
<dbReference type="Pfam" id="PF09864">
    <property type="entry name" value="MliC"/>
    <property type="match status" value="1"/>
</dbReference>
<proteinExistence type="predicted"/>
<accession>A0A094YVZ6</accession>
<dbReference type="AlphaFoldDB" id="A0A094YVZ6"/>
<organism evidence="6 7">
    <name type="scientific">Acetobacter tropicalis</name>
    <dbReference type="NCBI Taxonomy" id="104102"/>
    <lineage>
        <taxon>Bacteria</taxon>
        <taxon>Pseudomonadati</taxon>
        <taxon>Pseudomonadota</taxon>
        <taxon>Alphaproteobacteria</taxon>
        <taxon>Acetobacterales</taxon>
        <taxon>Acetobacteraceae</taxon>
        <taxon>Acetobacter</taxon>
    </lineage>
</organism>
<keyword evidence="2" id="KW-0472">Membrane</keyword>
<dbReference type="STRING" id="104102.AtDm6_0995"/>
<comment type="caution">
    <text evidence="6">The sequence shown here is derived from an EMBL/GenBank/DDBJ whole genome shotgun (WGS) entry which is preliminary data.</text>
</comment>
<evidence type="ECO:0000256" key="1">
    <source>
        <dbReference type="ARBA" id="ARBA00022729"/>
    </source>
</evidence>
<dbReference type="PATRIC" id="fig|104102.7.peg.989"/>
<reference evidence="6 7" key="1">
    <citation type="submission" date="2014-06" db="EMBL/GenBank/DDBJ databases">
        <title>Functional and comparative genomic analyses of the Drosophila gut microbiota identify candidate symbiosis factors.</title>
        <authorList>
            <person name="Newell P.D."/>
            <person name="Chaston J.M."/>
            <person name="Douglas A.E."/>
        </authorList>
    </citation>
    <scope>NUCLEOTIDE SEQUENCE [LARGE SCALE GENOMIC DNA]</scope>
    <source>
        <strain evidence="6 7">DmCS_006</strain>
    </source>
</reference>
<protein>
    <submittedName>
        <fullName evidence="6">Membrane-bound lysozyme inhibitor of c-type lysozyme</fullName>
    </submittedName>
</protein>
<evidence type="ECO:0000256" key="4">
    <source>
        <dbReference type="ARBA" id="ARBA00023288"/>
    </source>
</evidence>